<dbReference type="InterPro" id="IPR051016">
    <property type="entry name" value="Diverse_Substrate_AcTransf"/>
</dbReference>
<accession>A0AAN8K9T9</accession>
<protein>
    <recommendedName>
        <fullName evidence="4">N-acetyltransferase domain-containing protein</fullName>
    </recommendedName>
</protein>
<dbReference type="Gene3D" id="3.40.630.30">
    <property type="match status" value="1"/>
</dbReference>
<comment type="similarity">
    <text evidence="1">Belongs to the acetyltransferase family.</text>
</comment>
<keyword evidence="2" id="KW-0808">Transferase</keyword>
<evidence type="ECO:0000256" key="3">
    <source>
        <dbReference type="ARBA" id="ARBA00023315"/>
    </source>
</evidence>
<dbReference type="PANTHER" id="PTHR10545">
    <property type="entry name" value="DIAMINE N-ACETYLTRANSFERASE"/>
    <property type="match status" value="1"/>
</dbReference>
<dbReference type="PANTHER" id="PTHR10545:SF29">
    <property type="entry name" value="GH14572P-RELATED"/>
    <property type="match status" value="1"/>
</dbReference>
<sequence>MADYTIRNAVVEDCEHIYNNTKDLAIFLNPAYPSKLTLDTFREDGFGTNPLFRCHVAEMIDSGEIIGHTLFFPSYSSLTGKCMYMEDLYVSEHARGKGIGKALFKRLAQLSLKEGCQDLLWETLNSNKTAIKFYKRHGAVDCTEKENSHCFRLDGDQMKKLAET</sequence>
<evidence type="ECO:0000256" key="1">
    <source>
        <dbReference type="ARBA" id="ARBA00008694"/>
    </source>
</evidence>
<comment type="caution">
    <text evidence="5">The sequence shown here is derived from an EMBL/GenBank/DDBJ whole genome shotgun (WGS) entry which is preliminary data.</text>
</comment>
<name>A0AAN8K9T9_PATCE</name>
<dbReference type="SUPFAM" id="SSF55729">
    <property type="entry name" value="Acyl-CoA N-acyltransferases (Nat)"/>
    <property type="match status" value="1"/>
</dbReference>
<evidence type="ECO:0000256" key="2">
    <source>
        <dbReference type="ARBA" id="ARBA00022679"/>
    </source>
</evidence>
<dbReference type="FunFam" id="3.40.630.30:FF:000064">
    <property type="entry name" value="GNAT family acetyltransferase"/>
    <property type="match status" value="1"/>
</dbReference>
<dbReference type="CDD" id="cd04301">
    <property type="entry name" value="NAT_SF"/>
    <property type="match status" value="1"/>
</dbReference>
<evidence type="ECO:0000259" key="4">
    <source>
        <dbReference type="PROSITE" id="PS51186"/>
    </source>
</evidence>
<dbReference type="EMBL" id="JAZGQO010000001">
    <property type="protein sequence ID" value="KAK6194469.1"/>
    <property type="molecule type" value="Genomic_DNA"/>
</dbReference>
<dbReference type="Proteomes" id="UP001347796">
    <property type="component" value="Unassembled WGS sequence"/>
</dbReference>
<dbReference type="InterPro" id="IPR016181">
    <property type="entry name" value="Acyl_CoA_acyltransferase"/>
</dbReference>
<dbReference type="AlphaFoldDB" id="A0AAN8K9T9"/>
<proteinExistence type="inferred from homology"/>
<dbReference type="GO" id="GO:0008080">
    <property type="term" value="F:N-acetyltransferase activity"/>
    <property type="evidence" value="ECO:0007669"/>
    <property type="project" value="TreeGrafter"/>
</dbReference>
<feature type="domain" description="N-acetyltransferase" evidence="4">
    <location>
        <begin position="4"/>
        <end position="163"/>
    </location>
</feature>
<dbReference type="PROSITE" id="PS51186">
    <property type="entry name" value="GNAT"/>
    <property type="match status" value="1"/>
</dbReference>
<keyword evidence="6" id="KW-1185">Reference proteome</keyword>
<keyword evidence="3" id="KW-0012">Acyltransferase</keyword>
<evidence type="ECO:0000313" key="6">
    <source>
        <dbReference type="Proteomes" id="UP001347796"/>
    </source>
</evidence>
<dbReference type="Pfam" id="PF00583">
    <property type="entry name" value="Acetyltransf_1"/>
    <property type="match status" value="1"/>
</dbReference>
<gene>
    <name evidence="5" type="ORF">SNE40_000099</name>
</gene>
<reference evidence="5 6" key="1">
    <citation type="submission" date="2024-01" db="EMBL/GenBank/DDBJ databases">
        <title>The genome of the rayed Mediterranean limpet Patella caerulea (Linnaeus, 1758).</title>
        <authorList>
            <person name="Anh-Thu Weber A."/>
            <person name="Halstead-Nussloch G."/>
        </authorList>
    </citation>
    <scope>NUCLEOTIDE SEQUENCE [LARGE SCALE GENOMIC DNA]</scope>
    <source>
        <strain evidence="5">AATW-2023a</strain>
        <tissue evidence="5">Whole specimen</tissue>
    </source>
</reference>
<evidence type="ECO:0000313" key="5">
    <source>
        <dbReference type="EMBL" id="KAK6194469.1"/>
    </source>
</evidence>
<dbReference type="InterPro" id="IPR000182">
    <property type="entry name" value="GNAT_dom"/>
</dbReference>
<organism evidence="5 6">
    <name type="scientific">Patella caerulea</name>
    <name type="common">Rayed Mediterranean limpet</name>
    <dbReference type="NCBI Taxonomy" id="87958"/>
    <lineage>
        <taxon>Eukaryota</taxon>
        <taxon>Metazoa</taxon>
        <taxon>Spiralia</taxon>
        <taxon>Lophotrochozoa</taxon>
        <taxon>Mollusca</taxon>
        <taxon>Gastropoda</taxon>
        <taxon>Patellogastropoda</taxon>
        <taxon>Patelloidea</taxon>
        <taxon>Patellidae</taxon>
        <taxon>Patella</taxon>
    </lineage>
</organism>